<protein>
    <recommendedName>
        <fullName evidence="2">DNA-directed DNA polymerase</fullName>
        <ecNumber evidence="2">2.7.7.7</ecNumber>
    </recommendedName>
</protein>
<dbReference type="Pfam" id="PF03104">
    <property type="entry name" value="DNA_pol_B_exo1"/>
    <property type="match status" value="1"/>
</dbReference>
<keyword evidence="4" id="KW-0548">Nucleotidyltransferase</keyword>
<dbReference type="SMART" id="SM00486">
    <property type="entry name" value="POLBc"/>
    <property type="match status" value="1"/>
</dbReference>
<evidence type="ECO:0000256" key="4">
    <source>
        <dbReference type="ARBA" id="ARBA00022695"/>
    </source>
</evidence>
<dbReference type="GO" id="GO:0003677">
    <property type="term" value="F:DNA binding"/>
    <property type="evidence" value="ECO:0007669"/>
    <property type="project" value="UniProtKB-KW"/>
</dbReference>
<dbReference type="EC" id="2.7.7.7" evidence="2"/>
<dbReference type="EMBL" id="LAZR01054743">
    <property type="protein sequence ID" value="KKK77881.1"/>
    <property type="molecule type" value="Genomic_DNA"/>
</dbReference>
<dbReference type="InterPro" id="IPR023211">
    <property type="entry name" value="DNA_pol_palm_dom_sf"/>
</dbReference>
<dbReference type="Pfam" id="PF00136">
    <property type="entry name" value="DNA_pol_B"/>
    <property type="match status" value="1"/>
</dbReference>
<feature type="domain" description="DNA-directed DNA polymerase family B exonuclease" evidence="9">
    <location>
        <begin position="46"/>
        <end position="249"/>
    </location>
</feature>
<dbReference type="GO" id="GO:0008296">
    <property type="term" value="F:3'-5'-DNA exonuclease activity"/>
    <property type="evidence" value="ECO:0007669"/>
    <property type="project" value="TreeGrafter"/>
</dbReference>
<dbReference type="InterPro" id="IPR006133">
    <property type="entry name" value="DNA-dir_DNA_pol_B_exonuc"/>
</dbReference>
<dbReference type="Gene3D" id="3.90.1600.10">
    <property type="entry name" value="Palm domain of DNA polymerase"/>
    <property type="match status" value="1"/>
</dbReference>
<keyword evidence="6" id="KW-0238">DNA-binding</keyword>
<comment type="catalytic activity">
    <reaction evidence="7">
        <text>DNA(n) + a 2'-deoxyribonucleoside 5'-triphosphate = DNA(n+1) + diphosphate</text>
        <dbReference type="Rhea" id="RHEA:22508"/>
        <dbReference type="Rhea" id="RHEA-COMP:17339"/>
        <dbReference type="Rhea" id="RHEA-COMP:17340"/>
        <dbReference type="ChEBI" id="CHEBI:33019"/>
        <dbReference type="ChEBI" id="CHEBI:61560"/>
        <dbReference type="ChEBI" id="CHEBI:173112"/>
        <dbReference type="EC" id="2.7.7.7"/>
    </reaction>
</comment>
<evidence type="ECO:0000256" key="7">
    <source>
        <dbReference type="ARBA" id="ARBA00049244"/>
    </source>
</evidence>
<dbReference type="GO" id="GO:0009432">
    <property type="term" value="P:SOS response"/>
    <property type="evidence" value="ECO:0007669"/>
    <property type="project" value="TreeGrafter"/>
</dbReference>
<dbReference type="InterPro" id="IPR006172">
    <property type="entry name" value="DNA-dir_DNA_pol_B"/>
</dbReference>
<evidence type="ECO:0000256" key="1">
    <source>
        <dbReference type="ARBA" id="ARBA00005755"/>
    </source>
</evidence>
<dbReference type="Gene3D" id="2.40.50.590">
    <property type="match status" value="1"/>
</dbReference>
<dbReference type="SUPFAM" id="SSF53098">
    <property type="entry name" value="Ribonuclease H-like"/>
    <property type="match status" value="1"/>
</dbReference>
<dbReference type="InterPro" id="IPR006134">
    <property type="entry name" value="DNA-dir_DNA_pol_B_multi_dom"/>
</dbReference>
<reference evidence="10" key="1">
    <citation type="journal article" date="2015" name="Nature">
        <title>Complex archaea that bridge the gap between prokaryotes and eukaryotes.</title>
        <authorList>
            <person name="Spang A."/>
            <person name="Saw J.H."/>
            <person name="Jorgensen S.L."/>
            <person name="Zaremba-Niedzwiedzka K."/>
            <person name="Martijn J."/>
            <person name="Lind A.E."/>
            <person name="van Eijk R."/>
            <person name="Schleper C."/>
            <person name="Guy L."/>
            <person name="Ettema T.J."/>
        </authorList>
    </citation>
    <scope>NUCLEOTIDE SEQUENCE</scope>
</reference>
<keyword evidence="3" id="KW-0808">Transferase</keyword>
<evidence type="ECO:0000259" key="8">
    <source>
        <dbReference type="Pfam" id="PF00136"/>
    </source>
</evidence>
<evidence type="ECO:0000259" key="9">
    <source>
        <dbReference type="Pfam" id="PF03104"/>
    </source>
</evidence>
<dbReference type="GO" id="GO:0003887">
    <property type="term" value="F:DNA-directed DNA polymerase activity"/>
    <property type="evidence" value="ECO:0007669"/>
    <property type="project" value="UniProtKB-KW"/>
</dbReference>
<dbReference type="GO" id="GO:0000166">
    <property type="term" value="F:nucleotide binding"/>
    <property type="evidence" value="ECO:0007669"/>
    <property type="project" value="InterPro"/>
</dbReference>
<dbReference type="PANTHER" id="PTHR10322:SF23">
    <property type="entry name" value="DNA POLYMERASE DELTA CATALYTIC SUBUNIT"/>
    <property type="match status" value="1"/>
</dbReference>
<dbReference type="InterPro" id="IPR050240">
    <property type="entry name" value="DNA_pol_type-B"/>
</dbReference>
<comment type="similarity">
    <text evidence="1">Belongs to the DNA polymerase type-B family.</text>
</comment>
<sequence>YVKNNGGMREDCSLGTIDGERCEKVSWNSVQRAQQAVGDLADTGIRTYEGDIRFTDQFLMSRYIHGSVTIRGVSRQGRRVDRIFVNPEMGFSDWHPSLSVLSLDIETDPDAEQIFAIGLSFRDPWTGREPNEVLFAGNMDGSAGKNEGIIVFSDESSMLMGFCDRVNRWDPDIITGWNVIDFDFKVIAQRIEAHRIPFQIGRSDTPAAFLPGEKGRFHTVILPGRQVLDAVRLVRAAPERFSDYRLETVAQTLIGRGKKLELKENESKTGAITRLYLQDPAALCMYCQEDANLVIDILDRTGLIDLTLRRCLLIGISLDRAWTSIHAFDYLYIESLHRRGMTAPTPGVDPLPGTGSAPGGAILDPQAGLYDNVWIFDFKSLYPSIIRTFNIDPLSFI</sequence>
<feature type="non-terminal residue" evidence="10">
    <location>
        <position position="397"/>
    </location>
</feature>
<dbReference type="AlphaFoldDB" id="A0A0F9AZX3"/>
<dbReference type="SUPFAM" id="SSF56672">
    <property type="entry name" value="DNA/RNA polymerases"/>
    <property type="match status" value="1"/>
</dbReference>
<evidence type="ECO:0000256" key="5">
    <source>
        <dbReference type="ARBA" id="ARBA00022932"/>
    </source>
</evidence>
<feature type="domain" description="DNA-directed DNA polymerase family B multifunctional" evidence="8">
    <location>
        <begin position="358"/>
        <end position="391"/>
    </location>
</feature>
<accession>A0A0F9AZX3</accession>
<organism evidence="10">
    <name type="scientific">marine sediment metagenome</name>
    <dbReference type="NCBI Taxonomy" id="412755"/>
    <lineage>
        <taxon>unclassified sequences</taxon>
        <taxon>metagenomes</taxon>
        <taxon>ecological metagenomes</taxon>
    </lineage>
</organism>
<name>A0A0F9AZX3_9ZZZZ</name>
<dbReference type="GO" id="GO:0045004">
    <property type="term" value="P:DNA replication proofreading"/>
    <property type="evidence" value="ECO:0007669"/>
    <property type="project" value="TreeGrafter"/>
</dbReference>
<dbReference type="InterPro" id="IPR012337">
    <property type="entry name" value="RNaseH-like_sf"/>
</dbReference>
<dbReference type="PANTHER" id="PTHR10322">
    <property type="entry name" value="DNA POLYMERASE CATALYTIC SUBUNIT"/>
    <property type="match status" value="1"/>
</dbReference>
<evidence type="ECO:0000256" key="2">
    <source>
        <dbReference type="ARBA" id="ARBA00012417"/>
    </source>
</evidence>
<dbReference type="InterPro" id="IPR036397">
    <property type="entry name" value="RNaseH_sf"/>
</dbReference>
<comment type="caution">
    <text evidence="10">The sequence shown here is derived from an EMBL/GenBank/DDBJ whole genome shotgun (WGS) entry which is preliminary data.</text>
</comment>
<feature type="non-terminal residue" evidence="10">
    <location>
        <position position="1"/>
    </location>
</feature>
<keyword evidence="5" id="KW-0239">DNA-directed DNA polymerase</keyword>
<evidence type="ECO:0000313" key="10">
    <source>
        <dbReference type="EMBL" id="KKK77881.1"/>
    </source>
</evidence>
<evidence type="ECO:0000256" key="6">
    <source>
        <dbReference type="ARBA" id="ARBA00023125"/>
    </source>
</evidence>
<proteinExistence type="inferred from homology"/>
<dbReference type="Gene3D" id="3.30.420.10">
    <property type="entry name" value="Ribonuclease H-like superfamily/Ribonuclease H"/>
    <property type="match status" value="1"/>
</dbReference>
<evidence type="ECO:0000256" key="3">
    <source>
        <dbReference type="ARBA" id="ARBA00022679"/>
    </source>
</evidence>
<dbReference type="InterPro" id="IPR043502">
    <property type="entry name" value="DNA/RNA_pol_sf"/>
</dbReference>
<gene>
    <name evidence="10" type="ORF">LCGC14_2849140</name>
</gene>